<feature type="region of interest" description="Disordered" evidence="1">
    <location>
        <begin position="18"/>
        <end position="40"/>
    </location>
</feature>
<comment type="caution">
    <text evidence="2">The sequence shown here is derived from an EMBL/GenBank/DDBJ whole genome shotgun (WGS) entry which is preliminary data.</text>
</comment>
<reference evidence="2 3" key="1">
    <citation type="submission" date="2017-10" db="EMBL/GenBank/DDBJ databases">
        <title>Massilia psychrophilum sp. nov., a novel purple-pigmented bacterium isolated from Tianshan glacier, Xinjiang Municipality, China.</title>
        <authorList>
            <person name="Wang H."/>
        </authorList>
    </citation>
    <scope>NUCLEOTIDE SEQUENCE [LARGE SCALE GENOMIC DNA]</scope>
    <source>
        <strain evidence="2 3">JCM 30813</strain>
    </source>
</reference>
<name>A0A2G8SXQ8_9BURK</name>
<accession>A0A2G8SXQ8</accession>
<proteinExistence type="predicted"/>
<evidence type="ECO:0000313" key="3">
    <source>
        <dbReference type="Proteomes" id="UP000228593"/>
    </source>
</evidence>
<dbReference type="EMBL" id="PDOB01000034">
    <property type="protein sequence ID" value="PIL38534.1"/>
    <property type="molecule type" value="Genomic_DNA"/>
</dbReference>
<evidence type="ECO:0000256" key="1">
    <source>
        <dbReference type="SAM" id="MobiDB-lite"/>
    </source>
</evidence>
<organism evidence="2 3">
    <name type="scientific">Massilia psychrophila</name>
    <dbReference type="NCBI Taxonomy" id="1603353"/>
    <lineage>
        <taxon>Bacteria</taxon>
        <taxon>Pseudomonadati</taxon>
        <taxon>Pseudomonadota</taxon>
        <taxon>Betaproteobacteria</taxon>
        <taxon>Burkholderiales</taxon>
        <taxon>Oxalobacteraceae</taxon>
        <taxon>Telluria group</taxon>
        <taxon>Massilia</taxon>
    </lineage>
</organism>
<keyword evidence="3" id="KW-1185">Reference proteome</keyword>
<protein>
    <submittedName>
        <fullName evidence="2">Uncharacterized protein</fullName>
    </submittedName>
</protein>
<gene>
    <name evidence="2" type="ORF">CR103_17605</name>
</gene>
<dbReference type="AlphaFoldDB" id="A0A2G8SXQ8"/>
<dbReference type="RefSeq" id="WP_099917253.1">
    <property type="nucleotide sequence ID" value="NZ_BMHS01000006.1"/>
</dbReference>
<evidence type="ECO:0000313" key="2">
    <source>
        <dbReference type="EMBL" id="PIL38534.1"/>
    </source>
</evidence>
<sequence length="88" mass="9844">MNIEHFQIIVNAMLSWQGESHAPKKSPSRPAAVAAAPRDEFDDDEDYIDEEQFEPEESLNLQPEAERTAMADAALFDPEQPDQLVSTA</sequence>
<dbReference type="Proteomes" id="UP000228593">
    <property type="component" value="Unassembled WGS sequence"/>
</dbReference>